<dbReference type="Proteomes" id="UP000789831">
    <property type="component" value="Unassembled WGS sequence"/>
</dbReference>
<protein>
    <submittedName>
        <fullName evidence="2">7295_t:CDS:1</fullName>
    </submittedName>
</protein>
<reference evidence="2" key="1">
    <citation type="submission" date="2021-06" db="EMBL/GenBank/DDBJ databases">
        <authorList>
            <person name="Kallberg Y."/>
            <person name="Tangrot J."/>
            <person name="Rosling A."/>
        </authorList>
    </citation>
    <scope>NUCLEOTIDE SEQUENCE</scope>
    <source>
        <strain evidence="2">MT106</strain>
    </source>
</reference>
<evidence type="ECO:0000313" key="2">
    <source>
        <dbReference type="EMBL" id="CAG8607036.1"/>
    </source>
</evidence>
<evidence type="ECO:0000313" key="3">
    <source>
        <dbReference type="Proteomes" id="UP000789831"/>
    </source>
</evidence>
<organism evidence="2 3">
    <name type="scientific">Ambispora gerdemannii</name>
    <dbReference type="NCBI Taxonomy" id="144530"/>
    <lineage>
        <taxon>Eukaryota</taxon>
        <taxon>Fungi</taxon>
        <taxon>Fungi incertae sedis</taxon>
        <taxon>Mucoromycota</taxon>
        <taxon>Glomeromycotina</taxon>
        <taxon>Glomeromycetes</taxon>
        <taxon>Archaeosporales</taxon>
        <taxon>Ambisporaceae</taxon>
        <taxon>Ambispora</taxon>
    </lineage>
</organism>
<feature type="non-terminal residue" evidence="2">
    <location>
        <position position="1"/>
    </location>
</feature>
<keyword evidence="3" id="KW-1185">Reference proteome</keyword>
<dbReference type="EMBL" id="CAJVPL010002330">
    <property type="protein sequence ID" value="CAG8607036.1"/>
    <property type="molecule type" value="Genomic_DNA"/>
</dbReference>
<name>A0A9N9CM99_9GLOM</name>
<evidence type="ECO:0000256" key="1">
    <source>
        <dbReference type="SAM" id="MobiDB-lite"/>
    </source>
</evidence>
<comment type="caution">
    <text evidence="2">The sequence shown here is derived from an EMBL/GenBank/DDBJ whole genome shotgun (WGS) entry which is preliminary data.</text>
</comment>
<dbReference type="AlphaFoldDB" id="A0A9N9CM99"/>
<accession>A0A9N9CM99</accession>
<feature type="compositionally biased region" description="Polar residues" evidence="1">
    <location>
        <begin position="156"/>
        <end position="172"/>
    </location>
</feature>
<feature type="region of interest" description="Disordered" evidence="1">
    <location>
        <begin position="151"/>
        <end position="172"/>
    </location>
</feature>
<proteinExistence type="predicted"/>
<sequence length="172" mass="19691">SKILGSNNGLATRPGVTAISVLSSERRNYVGTRHCYRQISSFKLKSRFRADKTYEVYTPSLTFFRDDVGKTVWDAERYQRSTNPILSNNVKMNANGRDSQQETDSNDITMKRLETTCRDDNYGMHKQNETYRAKSSCVRRIEKLERGMLIKEAIPTSGSHKSPSKQQKNNAK</sequence>
<gene>
    <name evidence="2" type="ORF">AGERDE_LOCUS9393</name>
</gene>